<evidence type="ECO:0000256" key="2">
    <source>
        <dbReference type="ARBA" id="ARBA00005128"/>
    </source>
</evidence>
<evidence type="ECO:0000313" key="9">
    <source>
        <dbReference type="Proteomes" id="UP000035548"/>
    </source>
</evidence>
<evidence type="ECO:0000256" key="4">
    <source>
        <dbReference type="ARBA" id="ARBA00022679"/>
    </source>
</evidence>
<dbReference type="STRING" id="1072256.CUTER_00085"/>
<dbReference type="Proteomes" id="UP000035548">
    <property type="component" value="Chromosome"/>
</dbReference>
<dbReference type="EMBL" id="CP011546">
    <property type="protein sequence ID" value="AKK10049.1"/>
    <property type="molecule type" value="Genomic_DNA"/>
</dbReference>
<evidence type="ECO:0000313" key="8">
    <source>
        <dbReference type="EMBL" id="AKK10049.1"/>
    </source>
</evidence>
<evidence type="ECO:0000256" key="3">
    <source>
        <dbReference type="ARBA" id="ARBA00006706"/>
    </source>
</evidence>
<evidence type="ECO:0000256" key="6">
    <source>
        <dbReference type="ARBA" id="ARBA00022842"/>
    </source>
</evidence>
<organism evidence="8 9">
    <name type="scientific">Corynebacterium uterequi</name>
    <dbReference type="NCBI Taxonomy" id="1072256"/>
    <lineage>
        <taxon>Bacteria</taxon>
        <taxon>Bacillati</taxon>
        <taxon>Actinomycetota</taxon>
        <taxon>Actinomycetes</taxon>
        <taxon>Mycobacteriales</taxon>
        <taxon>Corynebacteriaceae</taxon>
        <taxon>Corynebacterium</taxon>
    </lineage>
</organism>
<reference evidence="8 9" key="1">
    <citation type="journal article" date="2015" name="Genome Announc.">
        <title>Virulence Factor Genes Detected in the Complete Genome Sequence of Corynebacterium uterequi DSM 45634, Isolated from the Uterus of a Maiden Mare.</title>
        <authorList>
            <person name="Ruckert C."/>
            <person name="Kriete M."/>
            <person name="Jaenicke S."/>
            <person name="Winkler A."/>
            <person name="Tauch A."/>
        </authorList>
    </citation>
    <scope>NUCLEOTIDE SEQUENCE [LARGE SCALE GENOMIC DNA]</scope>
    <source>
        <strain evidence="8 9">DSM 45634</strain>
    </source>
</reference>
<accession>A0A0G3H9P4</accession>
<dbReference type="PANTHER" id="PTHR12001">
    <property type="entry name" value="GERANYLGERANYL PYROPHOSPHATE SYNTHASE"/>
    <property type="match status" value="1"/>
</dbReference>
<evidence type="ECO:0000256" key="5">
    <source>
        <dbReference type="ARBA" id="ARBA00022723"/>
    </source>
</evidence>
<keyword evidence="9" id="KW-1185">Reference proteome</keyword>
<comment type="cofactor">
    <cofactor evidence="1">
        <name>Mg(2+)</name>
        <dbReference type="ChEBI" id="CHEBI:18420"/>
    </cofactor>
</comment>
<comment type="pathway">
    <text evidence="2">Isoprenoid biosynthesis.</text>
</comment>
<dbReference type="InterPro" id="IPR008949">
    <property type="entry name" value="Isoprenoid_synthase_dom_sf"/>
</dbReference>
<protein>
    <submittedName>
        <fullName evidence="8">Geranylgeranyl pyrophosphate synthase</fullName>
        <ecNumber evidence="8">2.5.1.29</ecNumber>
    </submittedName>
</protein>
<gene>
    <name evidence="8" type="ORF">CUTER_00085</name>
</gene>
<dbReference type="OrthoDB" id="4497239at2"/>
<evidence type="ECO:0000256" key="1">
    <source>
        <dbReference type="ARBA" id="ARBA00001946"/>
    </source>
</evidence>
<sequence length="319" mass="33805">MTDLRLFDERVADSMSFLEKCFDDAEAYSFSPYLTRAIAALRRVTMGGKHLRARLVHIGAGDVSGEQRTAATIFAGAVDVLHAAFLIHDDIIDDDPLRRGLPTIHHEIAQETGSPAVGNAMGILAGDLGLIVTFQALCSSHIDDALARRACTLLAGFAAQTVSGEMLDVAHLQDDDVEIDRVRLSNHLKTSLYSFTAPLHLGAVAAGRDDPATLAALRAVADPLGVAYQAADDIAGAVGTSEATGKVAGGDLDAGRKTLLTMRLEDMTLPEAVKEVIAEGDRFLAEARRGLSAPELSPLTVAGLSDIIDRVEEIVHAYA</sequence>
<evidence type="ECO:0000256" key="7">
    <source>
        <dbReference type="RuleBase" id="RU004466"/>
    </source>
</evidence>
<dbReference type="SFLD" id="SFLDS00005">
    <property type="entry name" value="Isoprenoid_Synthase_Type_I"/>
    <property type="match status" value="1"/>
</dbReference>
<dbReference type="Pfam" id="PF00348">
    <property type="entry name" value="polyprenyl_synt"/>
    <property type="match status" value="1"/>
</dbReference>
<reference evidence="9" key="2">
    <citation type="submission" date="2015-05" db="EMBL/GenBank/DDBJ databases">
        <title>Complete genome sequence of Corynebacterium uterequi DSM 45634, isolated from the uterus of a maiden mare.</title>
        <authorList>
            <person name="Ruckert C."/>
            <person name="Albersmeier A."/>
            <person name="Winkler A."/>
            <person name="Tauch A."/>
        </authorList>
    </citation>
    <scope>NUCLEOTIDE SEQUENCE [LARGE SCALE GENOMIC DNA]</scope>
    <source>
        <strain evidence="9">DSM 45634</strain>
    </source>
</reference>
<comment type="similarity">
    <text evidence="3 7">Belongs to the FPP/GGPP synthase family.</text>
</comment>
<dbReference type="GO" id="GO:0046872">
    <property type="term" value="F:metal ion binding"/>
    <property type="evidence" value="ECO:0007669"/>
    <property type="project" value="UniProtKB-KW"/>
</dbReference>
<dbReference type="PANTHER" id="PTHR12001:SF85">
    <property type="entry name" value="SHORT CHAIN ISOPRENYL DIPHOSPHATE SYNTHASE"/>
    <property type="match status" value="1"/>
</dbReference>
<dbReference type="InterPro" id="IPR033749">
    <property type="entry name" value="Polyprenyl_synt_CS"/>
</dbReference>
<keyword evidence="6" id="KW-0460">Magnesium</keyword>
<dbReference type="SUPFAM" id="SSF48576">
    <property type="entry name" value="Terpenoid synthases"/>
    <property type="match status" value="1"/>
</dbReference>
<dbReference type="AlphaFoldDB" id="A0A0G3H9P4"/>
<dbReference type="PATRIC" id="fig|1072256.5.peg.17"/>
<dbReference type="PROSITE" id="PS00723">
    <property type="entry name" value="POLYPRENYL_SYNTHASE_1"/>
    <property type="match status" value="1"/>
</dbReference>
<keyword evidence="4 7" id="KW-0808">Transferase</keyword>
<dbReference type="InterPro" id="IPR000092">
    <property type="entry name" value="Polyprenyl_synt"/>
</dbReference>
<proteinExistence type="inferred from homology"/>
<dbReference type="RefSeq" id="WP_047258714.1">
    <property type="nucleotide sequence ID" value="NZ_CP011546.1"/>
</dbReference>
<keyword evidence="5" id="KW-0479">Metal-binding</keyword>
<dbReference type="GO" id="GO:0004311">
    <property type="term" value="F:geranylgeranyl diphosphate synthase activity"/>
    <property type="evidence" value="ECO:0007669"/>
    <property type="project" value="UniProtKB-EC"/>
</dbReference>
<dbReference type="Gene3D" id="1.10.600.10">
    <property type="entry name" value="Farnesyl Diphosphate Synthase"/>
    <property type="match status" value="1"/>
</dbReference>
<dbReference type="KEGG" id="cut:CUTER_00085"/>
<dbReference type="EC" id="2.5.1.29" evidence="8"/>
<name>A0A0G3H9P4_9CORY</name>
<dbReference type="GO" id="GO:0008299">
    <property type="term" value="P:isoprenoid biosynthetic process"/>
    <property type="evidence" value="ECO:0007669"/>
    <property type="project" value="InterPro"/>
</dbReference>